<name>A0AA35S8Q7_GEOBA</name>
<evidence type="ECO:0000256" key="1">
    <source>
        <dbReference type="SAM" id="MobiDB-lite"/>
    </source>
</evidence>
<gene>
    <name evidence="2" type="ORF">GBAR_LOCUS14276</name>
</gene>
<sequence length="145" mass="15849">MDADRREAAPIWREAFEKILALEEHKDFGDNAVSGGIRRFIERWDTELRGCLGDDPARVERLISAPYRNLPPEGRREWVAAWRSALGGAVEPSSPPEPSCPGDTGSSRGTTGRRPRAGNPALRPRRRLGARSGAPAPARRAGSGR</sequence>
<protein>
    <submittedName>
        <fullName evidence="2">Uncharacterized protein</fullName>
    </submittedName>
</protein>
<evidence type="ECO:0000313" key="3">
    <source>
        <dbReference type="Proteomes" id="UP001174909"/>
    </source>
</evidence>
<comment type="caution">
    <text evidence="2">The sequence shown here is derived from an EMBL/GenBank/DDBJ whole genome shotgun (WGS) entry which is preliminary data.</text>
</comment>
<reference evidence="2" key="1">
    <citation type="submission" date="2023-03" db="EMBL/GenBank/DDBJ databases">
        <authorList>
            <person name="Steffen K."/>
            <person name="Cardenas P."/>
        </authorList>
    </citation>
    <scope>NUCLEOTIDE SEQUENCE</scope>
</reference>
<dbReference type="Proteomes" id="UP001174909">
    <property type="component" value="Unassembled WGS sequence"/>
</dbReference>
<keyword evidence="3" id="KW-1185">Reference proteome</keyword>
<dbReference type="AlphaFoldDB" id="A0AA35S8Q7"/>
<feature type="compositionally biased region" description="Low complexity" evidence="1">
    <location>
        <begin position="130"/>
        <end position="145"/>
    </location>
</feature>
<proteinExistence type="predicted"/>
<accession>A0AA35S8Q7</accession>
<organism evidence="2 3">
    <name type="scientific">Geodia barretti</name>
    <name type="common">Barrett's horny sponge</name>
    <dbReference type="NCBI Taxonomy" id="519541"/>
    <lineage>
        <taxon>Eukaryota</taxon>
        <taxon>Metazoa</taxon>
        <taxon>Porifera</taxon>
        <taxon>Demospongiae</taxon>
        <taxon>Heteroscleromorpha</taxon>
        <taxon>Tetractinellida</taxon>
        <taxon>Astrophorina</taxon>
        <taxon>Geodiidae</taxon>
        <taxon>Geodia</taxon>
    </lineage>
</organism>
<feature type="compositionally biased region" description="Low complexity" evidence="1">
    <location>
        <begin position="100"/>
        <end position="110"/>
    </location>
</feature>
<feature type="region of interest" description="Disordered" evidence="1">
    <location>
        <begin position="88"/>
        <end position="145"/>
    </location>
</feature>
<evidence type="ECO:0000313" key="2">
    <source>
        <dbReference type="EMBL" id="CAI8024577.1"/>
    </source>
</evidence>
<dbReference type="EMBL" id="CASHTH010002086">
    <property type="protein sequence ID" value="CAI8024577.1"/>
    <property type="molecule type" value="Genomic_DNA"/>
</dbReference>